<evidence type="ECO:0000256" key="3">
    <source>
        <dbReference type="ARBA" id="ARBA00006915"/>
    </source>
</evidence>
<dbReference type="PANTHER" id="PTHR10515">
    <property type="entry name" value="THYMIDINE PHOSPHORYLASE"/>
    <property type="match status" value="1"/>
</dbReference>
<dbReference type="InterPro" id="IPR018090">
    <property type="entry name" value="Pyrmidine_PPas_bac/euk"/>
</dbReference>
<dbReference type="GO" id="GO:0006213">
    <property type="term" value="P:pyrimidine nucleoside metabolic process"/>
    <property type="evidence" value="ECO:0007669"/>
    <property type="project" value="InterPro"/>
</dbReference>
<dbReference type="SUPFAM" id="SSF47648">
    <property type="entry name" value="Nucleoside phosphorylase/phosphoribosyltransferase N-terminal domain"/>
    <property type="match status" value="1"/>
</dbReference>
<reference evidence="12 13" key="1">
    <citation type="journal article" date="2009" name="Stand. Genomic Sci.">
        <title>Complete genome sequence of Desulfotomaculum acetoxidans type strain (5575).</title>
        <authorList>
            <person name="Spring S."/>
            <person name="Lapidus A."/>
            <person name="Schroder M."/>
            <person name="Gleim D."/>
            <person name="Sims D."/>
            <person name="Meincke L."/>
            <person name="Glavina Del Rio T."/>
            <person name="Tice H."/>
            <person name="Copeland A."/>
            <person name="Cheng J.F."/>
            <person name="Lucas S."/>
            <person name="Chen F."/>
            <person name="Nolan M."/>
            <person name="Bruce D."/>
            <person name="Goodwin L."/>
            <person name="Pitluck S."/>
            <person name="Ivanova N."/>
            <person name="Mavromatis K."/>
            <person name="Mikhailova N."/>
            <person name="Pati A."/>
            <person name="Chen A."/>
            <person name="Palaniappan K."/>
            <person name="Land M."/>
            <person name="Hauser L."/>
            <person name="Chang Y.J."/>
            <person name="Jeffries C.D."/>
            <person name="Chain P."/>
            <person name="Saunders E."/>
            <person name="Brettin T."/>
            <person name="Detter J.C."/>
            <person name="Goker M."/>
            <person name="Bristow J."/>
            <person name="Eisen J.A."/>
            <person name="Markowitz V."/>
            <person name="Hugenholtz P."/>
            <person name="Kyrpides N.C."/>
            <person name="Klenk H.P."/>
            <person name="Han C."/>
        </authorList>
    </citation>
    <scope>NUCLEOTIDE SEQUENCE [LARGE SCALE GENOMIC DNA]</scope>
    <source>
        <strain evidence="13">ATCC 49208 / DSM 771 / VKM B-1644</strain>
    </source>
</reference>
<sequence length="438" mass="46655">MRMYDIILKKRRGLVLTAEEINFFIEQYSRDKIPDYQAAALLMAIFFRGLDAEETAALTLAMANSGDRADLSSIPGLKVDKHSTGGVGDKTTLVLIPMVAAAGVPVAKMSGRGLGHTGGTIDKLESISGFRVNLDPEEFISQVNNIKAAVVAQTGQLAPADKKLYALRDVTATVDSIPLIASSVMSKKIAAGADAIVLDVKTGCGAFMRETEDAFKLARTMVSIGKRVNLPTVALITDMDQPLGNAVGNALEVKEAILTLQGKGPSDLEELCLALGSQMLLAAKKVKTDKEGRQLLLELLKNGKALQKFKDIISAQGGQVEVFDNPELLSKADLIKSVKASSDGYILGIHAEMIGNAAMLSGAGRETKDAEVDLRAGIVLHKKIGDKISAGDTLAVLYTNRPEKEAEIIRIIQEAFISGSQKPFLPPLIHGIVKPGDV</sequence>
<proteinExistence type="inferred from homology"/>
<dbReference type="NCBIfam" id="NF004490">
    <property type="entry name" value="PRK05820.1"/>
    <property type="match status" value="1"/>
</dbReference>
<dbReference type="OrthoDB" id="9763887at2"/>
<dbReference type="SUPFAM" id="SSF52418">
    <property type="entry name" value="Nucleoside phosphorylase/phosphoribosyltransferase catalytic domain"/>
    <property type="match status" value="1"/>
</dbReference>
<dbReference type="Pfam" id="PF00591">
    <property type="entry name" value="Glycos_transf_3"/>
    <property type="match status" value="1"/>
</dbReference>
<keyword evidence="7 12" id="KW-0328">Glycosyltransferase</keyword>
<dbReference type="InterPro" id="IPR013102">
    <property type="entry name" value="PYNP_C"/>
</dbReference>
<evidence type="ECO:0000256" key="2">
    <source>
        <dbReference type="ARBA" id="ARBA00003877"/>
    </source>
</evidence>
<comment type="function">
    <text evidence="2">Catalyzes phosphorolysis of the pyrimidine nucleosides uridine, thymidine and 2'-deoxyuridine with the formation of the corresponding pyrimidine base and ribose-1-phosphate.</text>
</comment>
<evidence type="ECO:0000256" key="9">
    <source>
        <dbReference type="ARBA" id="ARBA00048453"/>
    </source>
</evidence>
<dbReference type="eggNOG" id="COG0213">
    <property type="taxonomic scope" value="Bacteria"/>
</dbReference>
<comment type="catalytic activity">
    <reaction evidence="10">
        <text>thymidine + phosphate = 2-deoxy-alpha-D-ribose 1-phosphate + thymine</text>
        <dbReference type="Rhea" id="RHEA:16037"/>
        <dbReference type="ChEBI" id="CHEBI:17748"/>
        <dbReference type="ChEBI" id="CHEBI:17821"/>
        <dbReference type="ChEBI" id="CHEBI:43474"/>
        <dbReference type="ChEBI" id="CHEBI:57259"/>
        <dbReference type="EC" id="2.4.2.2"/>
    </reaction>
</comment>
<name>C8VYX3_DESAS</name>
<dbReference type="FunFam" id="3.40.1030.10:FF:000003">
    <property type="entry name" value="Pyrimidine-nucleoside phosphorylase"/>
    <property type="match status" value="1"/>
</dbReference>
<evidence type="ECO:0000256" key="4">
    <source>
        <dbReference type="ARBA" id="ARBA00011738"/>
    </source>
</evidence>
<dbReference type="InterPro" id="IPR035902">
    <property type="entry name" value="Nuc_phospho_transferase"/>
</dbReference>
<dbReference type="GO" id="GO:0004645">
    <property type="term" value="F:1,4-alpha-oligoglucan phosphorylase activity"/>
    <property type="evidence" value="ECO:0007669"/>
    <property type="project" value="InterPro"/>
</dbReference>
<evidence type="ECO:0000256" key="1">
    <source>
        <dbReference type="ARBA" id="ARBA00001066"/>
    </source>
</evidence>
<dbReference type="Pfam" id="PF02885">
    <property type="entry name" value="Glycos_trans_3N"/>
    <property type="match status" value="1"/>
</dbReference>
<organism evidence="12 13">
    <name type="scientific">Desulfofarcimen acetoxidans (strain ATCC 49208 / DSM 771 / KCTC 5769 / VKM B-1644 / 5575)</name>
    <name type="common">Desulfotomaculum acetoxidans</name>
    <dbReference type="NCBI Taxonomy" id="485916"/>
    <lineage>
        <taxon>Bacteria</taxon>
        <taxon>Bacillati</taxon>
        <taxon>Bacillota</taxon>
        <taxon>Clostridia</taxon>
        <taxon>Eubacteriales</taxon>
        <taxon>Peptococcaceae</taxon>
        <taxon>Desulfofarcimen</taxon>
    </lineage>
</organism>
<dbReference type="PIRSF" id="PIRSF000478">
    <property type="entry name" value="TP_PyNP"/>
    <property type="match status" value="1"/>
</dbReference>
<evidence type="ECO:0000256" key="5">
    <source>
        <dbReference type="ARBA" id="ARBA00011889"/>
    </source>
</evidence>
<dbReference type="Gene3D" id="3.90.1170.30">
    <property type="entry name" value="Pyrimidine nucleoside phosphorylase-like, C-terminal domain"/>
    <property type="match status" value="1"/>
</dbReference>
<dbReference type="Gene3D" id="3.40.1030.10">
    <property type="entry name" value="Nucleoside phosphorylase/phosphoribosyltransferase catalytic domain"/>
    <property type="match status" value="1"/>
</dbReference>
<dbReference type="InterPro" id="IPR036320">
    <property type="entry name" value="Glycosyl_Trfase_fam3_N_dom_sf"/>
</dbReference>
<feature type="domain" description="Pyrimidine nucleoside phosphorylase C-terminal" evidence="11">
    <location>
        <begin position="345"/>
        <end position="419"/>
    </location>
</feature>
<evidence type="ECO:0000256" key="8">
    <source>
        <dbReference type="ARBA" id="ARBA00022679"/>
    </source>
</evidence>
<comment type="catalytic activity">
    <reaction evidence="9">
        <text>uridine + phosphate = alpha-D-ribose 1-phosphate + uracil</text>
        <dbReference type="Rhea" id="RHEA:24388"/>
        <dbReference type="ChEBI" id="CHEBI:16704"/>
        <dbReference type="ChEBI" id="CHEBI:17568"/>
        <dbReference type="ChEBI" id="CHEBI:43474"/>
        <dbReference type="ChEBI" id="CHEBI:57720"/>
        <dbReference type="EC" id="2.4.2.2"/>
    </reaction>
</comment>
<dbReference type="PANTHER" id="PTHR10515:SF0">
    <property type="entry name" value="THYMIDINE PHOSPHORYLASE"/>
    <property type="match status" value="1"/>
</dbReference>
<dbReference type="NCBIfam" id="TIGR02644">
    <property type="entry name" value="Y_phosphoryl"/>
    <property type="match status" value="1"/>
</dbReference>
<dbReference type="InterPro" id="IPR017459">
    <property type="entry name" value="Glycosyl_Trfase_fam3_N_dom"/>
</dbReference>
<accession>C8VYX3</accession>
<dbReference type="InterPro" id="IPR000312">
    <property type="entry name" value="Glycosyl_Trfase_fam3"/>
</dbReference>
<evidence type="ECO:0000256" key="10">
    <source>
        <dbReference type="ARBA" id="ARBA00048525"/>
    </source>
</evidence>
<dbReference type="NCBIfam" id="NF004747">
    <property type="entry name" value="PRK06078.1"/>
    <property type="match status" value="1"/>
</dbReference>
<dbReference type="GO" id="GO:0047847">
    <property type="term" value="F:deoxyuridine phosphorylase activity"/>
    <property type="evidence" value="ECO:0007669"/>
    <property type="project" value="RHEA"/>
</dbReference>
<dbReference type="Proteomes" id="UP000002217">
    <property type="component" value="Chromosome"/>
</dbReference>
<dbReference type="InterPro" id="IPR000053">
    <property type="entry name" value="Thymidine/pyrmidine_PPase"/>
</dbReference>
<dbReference type="GO" id="GO:0009032">
    <property type="term" value="F:thymidine phosphorylase activity"/>
    <property type="evidence" value="ECO:0007669"/>
    <property type="project" value="RHEA"/>
</dbReference>
<protein>
    <recommendedName>
        <fullName evidence="6">Pyrimidine-nucleoside phosphorylase</fullName>
        <ecNumber evidence="5">2.4.2.2</ecNumber>
    </recommendedName>
</protein>
<evidence type="ECO:0000256" key="6">
    <source>
        <dbReference type="ARBA" id="ARBA00014680"/>
    </source>
</evidence>
<dbReference type="HOGENOM" id="CLU_025040_0_1_9"/>
<dbReference type="AlphaFoldDB" id="C8VYX3"/>
<dbReference type="GO" id="GO:0004850">
    <property type="term" value="F:uridine phosphorylase activity"/>
    <property type="evidence" value="ECO:0007669"/>
    <property type="project" value="RHEA"/>
</dbReference>
<comment type="catalytic activity">
    <reaction evidence="1">
        <text>2'-deoxyuridine + phosphate = 2-deoxy-alpha-D-ribose 1-phosphate + uracil</text>
        <dbReference type="Rhea" id="RHEA:22824"/>
        <dbReference type="ChEBI" id="CHEBI:16450"/>
        <dbReference type="ChEBI" id="CHEBI:17568"/>
        <dbReference type="ChEBI" id="CHEBI:43474"/>
        <dbReference type="ChEBI" id="CHEBI:57259"/>
        <dbReference type="EC" id="2.4.2.2"/>
    </reaction>
</comment>
<dbReference type="InterPro" id="IPR036566">
    <property type="entry name" value="PYNP-like_C_sf"/>
</dbReference>
<dbReference type="EC" id="2.4.2.2" evidence="5"/>
<comment type="similarity">
    <text evidence="3">Belongs to the thymidine/pyrimidine-nucleoside phosphorylase family.</text>
</comment>
<dbReference type="STRING" id="485916.Dtox_2054"/>
<dbReference type="PROSITE" id="PS00647">
    <property type="entry name" value="THYMID_PHOSPHORYLASE"/>
    <property type="match status" value="1"/>
</dbReference>
<dbReference type="Gene3D" id="1.20.970.10">
    <property type="entry name" value="Transferase, Pyrimidine Nucleoside Phosphorylase, Chain C"/>
    <property type="match status" value="1"/>
</dbReference>
<evidence type="ECO:0000256" key="7">
    <source>
        <dbReference type="ARBA" id="ARBA00022676"/>
    </source>
</evidence>
<dbReference type="SUPFAM" id="SSF54680">
    <property type="entry name" value="Pyrimidine nucleoside phosphorylase C-terminal domain"/>
    <property type="match status" value="1"/>
</dbReference>
<gene>
    <name evidence="12" type="ordered locus">Dtox_2054</name>
</gene>
<dbReference type="GO" id="GO:0006206">
    <property type="term" value="P:pyrimidine nucleobase metabolic process"/>
    <property type="evidence" value="ECO:0007669"/>
    <property type="project" value="InterPro"/>
</dbReference>
<evidence type="ECO:0000313" key="13">
    <source>
        <dbReference type="Proteomes" id="UP000002217"/>
    </source>
</evidence>
<keyword evidence="8 12" id="KW-0808">Transferase</keyword>
<dbReference type="GO" id="GO:0005829">
    <property type="term" value="C:cytosol"/>
    <property type="evidence" value="ECO:0007669"/>
    <property type="project" value="TreeGrafter"/>
</dbReference>
<dbReference type="KEGG" id="dae:Dtox_2054"/>
<keyword evidence="13" id="KW-1185">Reference proteome</keyword>
<evidence type="ECO:0000313" key="12">
    <source>
        <dbReference type="EMBL" id="ACV62883.1"/>
    </source>
</evidence>
<dbReference type="RefSeq" id="WP_015757587.1">
    <property type="nucleotide sequence ID" value="NC_013216.1"/>
</dbReference>
<dbReference type="EMBL" id="CP001720">
    <property type="protein sequence ID" value="ACV62883.1"/>
    <property type="molecule type" value="Genomic_DNA"/>
</dbReference>
<dbReference type="InterPro" id="IPR017872">
    <property type="entry name" value="Pyrmidine_PPase_CS"/>
</dbReference>
<comment type="subunit">
    <text evidence="4">Homodimer.</text>
</comment>
<dbReference type="Pfam" id="PF07831">
    <property type="entry name" value="PYNP_C"/>
    <property type="match status" value="1"/>
</dbReference>
<dbReference type="SMART" id="SM00941">
    <property type="entry name" value="PYNP_C"/>
    <property type="match status" value="1"/>
</dbReference>
<evidence type="ECO:0000259" key="11">
    <source>
        <dbReference type="SMART" id="SM00941"/>
    </source>
</evidence>